<comment type="caution">
    <text evidence="1">The sequence shown here is derived from an EMBL/GenBank/DDBJ whole genome shotgun (WGS) entry which is preliminary data.</text>
</comment>
<keyword evidence="2" id="KW-1185">Reference proteome</keyword>
<evidence type="ECO:0008006" key="3">
    <source>
        <dbReference type="Google" id="ProtNLM"/>
    </source>
</evidence>
<name>A0ABQ9NCM6_HEVBR</name>
<sequence length="215" mass="25363">MVSLFLDAKSQKMEQNLPLIAKRIWETVRVIFFMLRKGILKRKLLVDLNMMLKRGNKIATKAIGNLMFHHHDHHRDISFPAPPHEYEFSCSNTPMYSLPFHVNKRRHHHHHHRHHNNFFSCAFHTPQTLDDDVTTMNAVKLALEMINNNSNEVMMEASPMLPGFGKSPMVRQLRITDSPFPLRDVDDDNGIVDKKAEEFIEKFYKELRQQQQRKK</sequence>
<dbReference type="Proteomes" id="UP001174677">
    <property type="component" value="Chromosome 1"/>
</dbReference>
<proteinExistence type="predicted"/>
<dbReference type="PANTHER" id="PTHR33265">
    <property type="entry name" value="AVR9/CF-9 RAPIDLY ELICITED PROTEIN-RELATED"/>
    <property type="match status" value="1"/>
</dbReference>
<evidence type="ECO:0000313" key="2">
    <source>
        <dbReference type="Proteomes" id="UP001174677"/>
    </source>
</evidence>
<accession>A0ABQ9NCM6</accession>
<reference evidence="1" key="1">
    <citation type="journal article" date="2023" name="Plant Biotechnol. J.">
        <title>Chromosome-level wild Hevea brasiliensis genome provides new tools for genomic-assisted breeding and valuable loci to elevate rubber yield.</title>
        <authorList>
            <person name="Cheng H."/>
            <person name="Song X."/>
            <person name="Hu Y."/>
            <person name="Wu T."/>
            <person name="Yang Q."/>
            <person name="An Z."/>
            <person name="Feng S."/>
            <person name="Deng Z."/>
            <person name="Wu W."/>
            <person name="Zeng X."/>
            <person name="Tu M."/>
            <person name="Wang X."/>
            <person name="Huang H."/>
        </authorList>
    </citation>
    <scope>NUCLEOTIDE SEQUENCE</scope>
    <source>
        <strain evidence="1">MT/VB/25A 57/8</strain>
    </source>
</reference>
<protein>
    <recommendedName>
        <fullName evidence="3">Avr9/Cf-9 rapidly elicited protein 146</fullName>
    </recommendedName>
</protein>
<dbReference type="InterPro" id="IPR008480">
    <property type="entry name" value="DUF761_pln"/>
</dbReference>
<organism evidence="1 2">
    <name type="scientific">Hevea brasiliensis</name>
    <name type="common">Para rubber tree</name>
    <name type="synonym">Siphonia brasiliensis</name>
    <dbReference type="NCBI Taxonomy" id="3981"/>
    <lineage>
        <taxon>Eukaryota</taxon>
        <taxon>Viridiplantae</taxon>
        <taxon>Streptophyta</taxon>
        <taxon>Embryophyta</taxon>
        <taxon>Tracheophyta</taxon>
        <taxon>Spermatophyta</taxon>
        <taxon>Magnoliopsida</taxon>
        <taxon>eudicotyledons</taxon>
        <taxon>Gunneridae</taxon>
        <taxon>Pentapetalae</taxon>
        <taxon>rosids</taxon>
        <taxon>fabids</taxon>
        <taxon>Malpighiales</taxon>
        <taxon>Euphorbiaceae</taxon>
        <taxon>Crotonoideae</taxon>
        <taxon>Micrandreae</taxon>
        <taxon>Hevea</taxon>
    </lineage>
</organism>
<dbReference type="Pfam" id="PF05553">
    <property type="entry name" value="DUF761"/>
    <property type="match status" value="1"/>
</dbReference>
<dbReference type="PANTHER" id="PTHR33265:SF8">
    <property type="entry name" value="AVR9_CF-9 RAPIDLY ELICITED PROTEIN 146"/>
    <property type="match status" value="1"/>
</dbReference>
<evidence type="ECO:0000313" key="1">
    <source>
        <dbReference type="EMBL" id="KAJ9190246.1"/>
    </source>
</evidence>
<dbReference type="EMBL" id="JARPOI010000001">
    <property type="protein sequence ID" value="KAJ9190246.1"/>
    <property type="molecule type" value="Genomic_DNA"/>
</dbReference>
<gene>
    <name evidence="1" type="ORF">P3X46_001470</name>
</gene>